<proteinExistence type="predicted"/>
<evidence type="ECO:0000313" key="2">
    <source>
        <dbReference type="WBParaSite" id="scf7180000416133.g82"/>
    </source>
</evidence>
<dbReference type="Proteomes" id="UP000887560">
    <property type="component" value="Unplaced"/>
</dbReference>
<name>A0A915NGC8_9BILA</name>
<keyword evidence="1" id="KW-1185">Reference proteome</keyword>
<sequence length="67" mass="8004">MGHKQTEYLLWNRSAANSLRISSDLVYLLLNELDNFSAELPLFKVYERSVRGNDFEKEQKKEFLFNF</sequence>
<reference evidence="2" key="1">
    <citation type="submission" date="2022-11" db="UniProtKB">
        <authorList>
            <consortium name="WormBaseParasite"/>
        </authorList>
    </citation>
    <scope>IDENTIFICATION</scope>
</reference>
<protein>
    <submittedName>
        <fullName evidence="2">Uncharacterized protein</fullName>
    </submittedName>
</protein>
<dbReference type="AlphaFoldDB" id="A0A915NGC8"/>
<evidence type="ECO:0000313" key="1">
    <source>
        <dbReference type="Proteomes" id="UP000887560"/>
    </source>
</evidence>
<accession>A0A915NGC8</accession>
<organism evidence="1 2">
    <name type="scientific">Meloidogyne floridensis</name>
    <dbReference type="NCBI Taxonomy" id="298350"/>
    <lineage>
        <taxon>Eukaryota</taxon>
        <taxon>Metazoa</taxon>
        <taxon>Ecdysozoa</taxon>
        <taxon>Nematoda</taxon>
        <taxon>Chromadorea</taxon>
        <taxon>Rhabditida</taxon>
        <taxon>Tylenchina</taxon>
        <taxon>Tylenchomorpha</taxon>
        <taxon>Tylenchoidea</taxon>
        <taxon>Meloidogynidae</taxon>
        <taxon>Meloidogyninae</taxon>
        <taxon>Meloidogyne</taxon>
    </lineage>
</organism>
<dbReference type="WBParaSite" id="scf7180000416133.g82">
    <property type="protein sequence ID" value="scf7180000416133.g82"/>
    <property type="gene ID" value="scf7180000416133.g82"/>
</dbReference>